<dbReference type="EMBL" id="BAABGR010000006">
    <property type="protein sequence ID" value="GAA4512578.1"/>
    <property type="molecule type" value="Genomic_DNA"/>
</dbReference>
<evidence type="ECO:0000256" key="1">
    <source>
        <dbReference type="SAM" id="SignalP"/>
    </source>
</evidence>
<comment type="caution">
    <text evidence="2">The sequence shown here is derived from an EMBL/GenBank/DDBJ whole genome shotgun (WGS) entry which is preliminary data.</text>
</comment>
<protein>
    <recommendedName>
        <fullName evidence="4">Outer membrane protein beta-barrel domain-containing protein</fullName>
    </recommendedName>
</protein>
<sequence length="217" mass="24545">MNKFILALTLLVFPSYYSFAQQGADTLHYRKVYYFAGTGLALPIGKSKDVLSPQLFAGSMGLDISLNNPKYYLYPALYTFNFDYTQRIHDSDYSHIIDDGTASIYMLSLAGGLRRQMSRLNTYAYAGPSFGLVKEPRAQEIGEVIKIHNEIFFAVGAKVGVGADYKFKSFFLGGEVGYMRHFTKIQRRPFHALTILFGLKSDITRLKEKVLDIIDKD</sequence>
<gene>
    <name evidence="2" type="ORF">GCM10023173_06840</name>
</gene>
<dbReference type="Proteomes" id="UP001500394">
    <property type="component" value="Unassembled WGS sequence"/>
</dbReference>
<feature type="chain" id="PRO_5046614206" description="Outer membrane protein beta-barrel domain-containing protein" evidence="1">
    <location>
        <begin position="21"/>
        <end position="217"/>
    </location>
</feature>
<feature type="signal peptide" evidence="1">
    <location>
        <begin position="1"/>
        <end position="20"/>
    </location>
</feature>
<keyword evidence="3" id="KW-1185">Reference proteome</keyword>
<evidence type="ECO:0000313" key="3">
    <source>
        <dbReference type="Proteomes" id="UP001500394"/>
    </source>
</evidence>
<reference evidence="3" key="1">
    <citation type="journal article" date="2019" name="Int. J. Syst. Evol. Microbiol.">
        <title>The Global Catalogue of Microorganisms (GCM) 10K type strain sequencing project: providing services to taxonomists for standard genome sequencing and annotation.</title>
        <authorList>
            <consortium name="The Broad Institute Genomics Platform"/>
            <consortium name="The Broad Institute Genome Sequencing Center for Infectious Disease"/>
            <person name="Wu L."/>
            <person name="Ma J."/>
        </authorList>
    </citation>
    <scope>NUCLEOTIDE SEQUENCE [LARGE SCALE GENOMIC DNA]</scope>
    <source>
        <strain evidence="3">JCM 17858</strain>
    </source>
</reference>
<evidence type="ECO:0000313" key="2">
    <source>
        <dbReference type="EMBL" id="GAA4512578.1"/>
    </source>
</evidence>
<keyword evidence="1" id="KW-0732">Signal</keyword>
<organism evidence="2 3">
    <name type="scientific">Sphingobacterium thermophilum</name>
    <dbReference type="NCBI Taxonomy" id="768534"/>
    <lineage>
        <taxon>Bacteria</taxon>
        <taxon>Pseudomonadati</taxon>
        <taxon>Bacteroidota</taxon>
        <taxon>Sphingobacteriia</taxon>
        <taxon>Sphingobacteriales</taxon>
        <taxon>Sphingobacteriaceae</taxon>
        <taxon>Sphingobacterium</taxon>
    </lineage>
</organism>
<accession>A0ABP8QXG1</accession>
<dbReference type="RefSeq" id="WP_345064730.1">
    <property type="nucleotide sequence ID" value="NZ_BAABGR010000006.1"/>
</dbReference>
<evidence type="ECO:0008006" key="4">
    <source>
        <dbReference type="Google" id="ProtNLM"/>
    </source>
</evidence>
<name>A0ABP8QXG1_9SPHI</name>
<proteinExistence type="predicted"/>